<dbReference type="AlphaFoldDB" id="A0A0W8FA90"/>
<protein>
    <submittedName>
        <fullName evidence="1">Uncharacterized protein</fullName>
    </submittedName>
</protein>
<proteinExistence type="predicted"/>
<name>A0A0W8FA90_9ZZZZ</name>
<gene>
    <name evidence="1" type="ORF">ASZ90_012527</name>
</gene>
<sequence>MGYKIKDHKRIRDMPGSAIGKTQIWISSKPMTIDPVA</sequence>
<accession>A0A0W8FA90</accession>
<reference evidence="1" key="1">
    <citation type="journal article" date="2015" name="Proc. Natl. Acad. Sci. U.S.A.">
        <title>Networks of energetic and metabolic interactions define dynamics in microbial communities.</title>
        <authorList>
            <person name="Embree M."/>
            <person name="Liu J.K."/>
            <person name="Al-Bassam M.M."/>
            <person name="Zengler K."/>
        </authorList>
    </citation>
    <scope>NUCLEOTIDE SEQUENCE</scope>
</reference>
<organism evidence="1">
    <name type="scientific">hydrocarbon metagenome</name>
    <dbReference type="NCBI Taxonomy" id="938273"/>
    <lineage>
        <taxon>unclassified sequences</taxon>
        <taxon>metagenomes</taxon>
        <taxon>ecological metagenomes</taxon>
    </lineage>
</organism>
<dbReference type="EMBL" id="LNQE01001421">
    <property type="protein sequence ID" value="KUG17789.1"/>
    <property type="molecule type" value="Genomic_DNA"/>
</dbReference>
<evidence type="ECO:0000313" key="1">
    <source>
        <dbReference type="EMBL" id="KUG17789.1"/>
    </source>
</evidence>
<comment type="caution">
    <text evidence="1">The sequence shown here is derived from an EMBL/GenBank/DDBJ whole genome shotgun (WGS) entry which is preliminary data.</text>
</comment>